<name>A0A1Y5RBC3_9RHOB</name>
<protein>
    <submittedName>
        <fullName evidence="2">Uncharacterized protein</fullName>
    </submittedName>
</protein>
<evidence type="ECO:0000313" key="2">
    <source>
        <dbReference type="EMBL" id="SLN13456.1"/>
    </source>
</evidence>
<feature type="chain" id="PRO_5012079731" evidence="1">
    <location>
        <begin position="25"/>
        <end position="83"/>
    </location>
</feature>
<gene>
    <name evidence="2" type="ORF">PEL8287_00522</name>
</gene>
<dbReference type="Proteomes" id="UP000193827">
    <property type="component" value="Unassembled WGS sequence"/>
</dbReference>
<dbReference type="EMBL" id="FWFL01000001">
    <property type="protein sequence ID" value="SLN13456.1"/>
    <property type="molecule type" value="Genomic_DNA"/>
</dbReference>
<keyword evidence="1" id="KW-0732">Signal</keyword>
<accession>A0A1Y5RBC3</accession>
<keyword evidence="3" id="KW-1185">Reference proteome</keyword>
<proteinExistence type="predicted"/>
<feature type="signal peptide" evidence="1">
    <location>
        <begin position="1"/>
        <end position="24"/>
    </location>
</feature>
<evidence type="ECO:0000256" key="1">
    <source>
        <dbReference type="SAM" id="SignalP"/>
    </source>
</evidence>
<reference evidence="2 3" key="1">
    <citation type="submission" date="2017-03" db="EMBL/GenBank/DDBJ databases">
        <authorList>
            <person name="Afonso C.L."/>
            <person name="Miller P.J."/>
            <person name="Scott M.A."/>
            <person name="Spackman E."/>
            <person name="Goraichik I."/>
            <person name="Dimitrov K.M."/>
            <person name="Suarez D.L."/>
            <person name="Swayne D.E."/>
        </authorList>
    </citation>
    <scope>NUCLEOTIDE SEQUENCE [LARGE SCALE GENOMIC DNA]</scope>
    <source>
        <strain evidence="2 3">CECT 8287</strain>
    </source>
</reference>
<evidence type="ECO:0000313" key="3">
    <source>
        <dbReference type="Proteomes" id="UP000193827"/>
    </source>
</evidence>
<organism evidence="2 3">
    <name type="scientific">Roseovarius litorisediminis</name>
    <dbReference type="NCBI Taxonomy" id="1312363"/>
    <lineage>
        <taxon>Bacteria</taxon>
        <taxon>Pseudomonadati</taxon>
        <taxon>Pseudomonadota</taxon>
        <taxon>Alphaproteobacteria</taxon>
        <taxon>Rhodobacterales</taxon>
        <taxon>Roseobacteraceae</taxon>
        <taxon>Roseovarius</taxon>
    </lineage>
</organism>
<dbReference type="AlphaFoldDB" id="A0A1Y5RBC3"/>
<sequence length="83" mass="9064">MIHPFVRIFMTIACLHFSASYSMADPGQMALNPTPTQRLQHLSEPHIINAACCKTCRKGKACGDSCISRNKTCRKSSGFACDG</sequence>